<keyword evidence="4" id="KW-1133">Transmembrane helix</keyword>
<dbReference type="Proteomes" id="UP000808038">
    <property type="component" value="Unassembled WGS sequence"/>
</dbReference>
<proteinExistence type="predicted"/>
<feature type="region of interest" description="Disordered" evidence="3">
    <location>
        <begin position="658"/>
        <end position="692"/>
    </location>
</feature>
<dbReference type="InterPro" id="IPR037250">
    <property type="entry name" value="NEAT_dom_sf"/>
</dbReference>
<feature type="compositionally biased region" description="Low complexity" evidence="3">
    <location>
        <begin position="682"/>
        <end position="692"/>
    </location>
</feature>
<reference evidence="6" key="1">
    <citation type="submission" date="2020-02" db="EMBL/GenBank/DDBJ databases">
        <authorList>
            <person name="Fontana A."/>
            <person name="Patrone V."/>
            <person name="Morelli L."/>
        </authorList>
    </citation>
    <scope>NUCLEOTIDE SEQUENCE</scope>
    <source>
        <strain evidence="6">CCUG 30943</strain>
    </source>
</reference>
<feature type="region of interest" description="Disordered" evidence="3">
    <location>
        <begin position="455"/>
        <end position="536"/>
    </location>
</feature>
<keyword evidence="4" id="KW-0812">Transmembrane</keyword>
<dbReference type="SUPFAM" id="SSF158911">
    <property type="entry name" value="NEAT domain-like"/>
    <property type="match status" value="3"/>
</dbReference>
<evidence type="ECO:0000256" key="4">
    <source>
        <dbReference type="SAM" id="Phobius"/>
    </source>
</evidence>
<evidence type="ECO:0000313" key="7">
    <source>
        <dbReference type="Proteomes" id="UP000808038"/>
    </source>
</evidence>
<evidence type="ECO:0000259" key="5">
    <source>
        <dbReference type="PROSITE" id="PS50978"/>
    </source>
</evidence>
<feature type="region of interest" description="Disordered" evidence="3">
    <location>
        <begin position="726"/>
        <end position="756"/>
    </location>
</feature>
<dbReference type="EMBL" id="JAAOCX010000004">
    <property type="protein sequence ID" value="MBJ7632242.1"/>
    <property type="molecule type" value="Genomic_DNA"/>
</dbReference>
<dbReference type="AlphaFoldDB" id="A0AAE2S7J3"/>
<dbReference type="Pfam" id="PF05031">
    <property type="entry name" value="NEAT"/>
    <property type="match status" value="1"/>
</dbReference>
<gene>
    <name evidence="6" type="ORF">HAU43_03955</name>
</gene>
<evidence type="ECO:0000256" key="2">
    <source>
        <dbReference type="ARBA" id="ARBA00022729"/>
    </source>
</evidence>
<organism evidence="6 7">
    <name type="scientific">Weissella confusa</name>
    <name type="common">Lactobacillus confusus</name>
    <dbReference type="NCBI Taxonomy" id="1583"/>
    <lineage>
        <taxon>Bacteria</taxon>
        <taxon>Bacillati</taxon>
        <taxon>Bacillota</taxon>
        <taxon>Bacilli</taxon>
        <taxon>Lactobacillales</taxon>
        <taxon>Lactobacillaceae</taxon>
        <taxon>Weissella</taxon>
    </lineage>
</organism>
<comment type="caution">
    <text evidence="6">The sequence shown here is derived from an EMBL/GenBank/DDBJ whole genome shotgun (WGS) entry which is preliminary data.</text>
</comment>
<comment type="subcellular location">
    <subcellularLocation>
        <location evidence="1">Cell envelope</location>
    </subcellularLocation>
</comment>
<dbReference type="PROSITE" id="PS50978">
    <property type="entry name" value="NEAT"/>
    <property type="match status" value="1"/>
</dbReference>
<keyword evidence="4" id="KW-0472">Membrane</keyword>
<keyword evidence="2" id="KW-0732">Signal</keyword>
<dbReference type="Gene3D" id="2.60.40.1850">
    <property type="match status" value="4"/>
</dbReference>
<dbReference type="RefSeq" id="WP_003609862.1">
    <property type="nucleotide sequence ID" value="NZ_ALXH01000089.1"/>
</dbReference>
<feature type="domain" description="NEAT" evidence="5">
    <location>
        <begin position="207"/>
        <end position="330"/>
    </location>
</feature>
<evidence type="ECO:0000256" key="3">
    <source>
        <dbReference type="SAM" id="MobiDB-lite"/>
    </source>
</evidence>
<dbReference type="CDD" id="cd06920">
    <property type="entry name" value="NEAT"/>
    <property type="match status" value="1"/>
</dbReference>
<accession>A0AAE2S7J3</accession>
<dbReference type="GO" id="GO:0030313">
    <property type="term" value="C:cell envelope"/>
    <property type="evidence" value="ECO:0007669"/>
    <property type="project" value="UniProtKB-SubCell"/>
</dbReference>
<protein>
    <recommendedName>
        <fullName evidence="5">NEAT domain-containing protein</fullName>
    </recommendedName>
</protein>
<reference evidence="6" key="2">
    <citation type="journal article" date="2021" name="Int. J. Food Microbiol.">
        <title>Safety demonstration of a microbial species for use in the food chain: Weissella confusa.</title>
        <authorList>
            <person name="Bourdichon F."/>
            <person name="Patrone V."/>
            <person name="Fontana A."/>
            <person name="Milani G."/>
            <person name="Morelli L."/>
        </authorList>
    </citation>
    <scope>NUCLEOTIDE SEQUENCE</scope>
    <source>
        <strain evidence="6">CCUG 30943</strain>
    </source>
</reference>
<evidence type="ECO:0000313" key="6">
    <source>
        <dbReference type="EMBL" id="MBJ7632242.1"/>
    </source>
</evidence>
<feature type="compositionally biased region" description="Low complexity" evidence="3">
    <location>
        <begin position="459"/>
        <end position="522"/>
    </location>
</feature>
<evidence type="ECO:0000256" key="1">
    <source>
        <dbReference type="ARBA" id="ARBA00004196"/>
    </source>
</evidence>
<dbReference type="InterPro" id="IPR006635">
    <property type="entry name" value="NEAT_dom"/>
</dbReference>
<feature type="transmembrane region" description="Helical" evidence="4">
    <location>
        <begin position="781"/>
        <end position="806"/>
    </location>
</feature>
<sequence length="813" mass="87412">MHHLSRTVMLFSTIILGGIVLTTTSLDGSANVHASEIYQPVSNSVDASNLKPGIYDVTVYNYNHRTHYTPGDKPIPGRTGFGTESVIAQYFKSRQQVTINTDGTATIKFQLDPSKKKLATFRHYQVGPELIEAEFDEQTYSYTITMPTKQLNGVINTLVDYLPAGLDPTYAKFMKPFRSDLYFVWSSAEKTSVTDNGSGKSDSVSPLPDGVYQMPINHYKPGTKQASMVAQYYKPTATVTVKNGRATIDTEEVSTPAMKLSDFTINGVAATKSGTHWSVSLPVSELSKALNTKVTLVINDSVSMPAQTDLALSLDKAVKINDSKPDSKPIPPISESTRELNILQKDSNEKSMAATYMLPTVKLAQNADGSYYAYITTHTPAMMGQSPITFSDTKHATKVISNKLVDGYYQSVIRLTLTETEISAPIATNIHVEFTQPLTYKEDYIIRLVIGKANDTDNNKSSSSSSQSAQSNGSSSSENAKSSSQSSKISSSASSEMTNSSSESSKISSSSSSKKAENSSTAPITKPDTPKTDVTEEMRRLTIMQSDNDKPSMAATYMLPTIKLVKNADGSYFAFVTTHTPELMGQSPITFNDVAHDAKVISTELVNGFYQSVIRLTLSPSELSAPIVTNIHVMFTQPMSYDNYYSIRLIIGDNADATSTSATSNPVADHKPTVVAPNTAISTAGTPDTTSSSTAASVASIATTDANAVTSASADVMPQSAVMTPQHTVATTNQAQSATQKSTSEKKQPKIHVAQKQLPTTNSTNHQAQVTVTAGHSKMNAVMIALGASIATAIGFVGTSLGLNVWRNHQNND</sequence>
<feature type="compositionally biased region" description="Polar residues" evidence="3">
    <location>
        <begin position="726"/>
        <end position="742"/>
    </location>
</feature>
<name>A0AAE2S7J3_WEICO</name>